<name>A0A7J7NFX0_9MAGN</name>
<gene>
    <name evidence="1" type="ORF">GIB67_023795</name>
</gene>
<dbReference type="AlphaFoldDB" id="A0A7J7NFX0"/>
<proteinExistence type="predicted"/>
<dbReference type="Proteomes" id="UP000541444">
    <property type="component" value="Unassembled WGS sequence"/>
</dbReference>
<evidence type="ECO:0000313" key="1">
    <source>
        <dbReference type="EMBL" id="KAF6166085.1"/>
    </source>
</evidence>
<accession>A0A7J7NFX0</accession>
<protein>
    <submittedName>
        <fullName evidence="1">Uncharacterized protein</fullName>
    </submittedName>
</protein>
<evidence type="ECO:0000313" key="2">
    <source>
        <dbReference type="Proteomes" id="UP000541444"/>
    </source>
</evidence>
<reference evidence="1 2" key="1">
    <citation type="journal article" date="2020" name="IScience">
        <title>Genome Sequencing of the Endangered Kingdonia uniflora (Circaeasteraceae, Ranunculales) Reveals Potential Mechanisms of Evolutionary Specialization.</title>
        <authorList>
            <person name="Sun Y."/>
            <person name="Deng T."/>
            <person name="Zhang A."/>
            <person name="Moore M.J."/>
            <person name="Landis J.B."/>
            <person name="Lin N."/>
            <person name="Zhang H."/>
            <person name="Zhang X."/>
            <person name="Huang J."/>
            <person name="Zhang X."/>
            <person name="Sun H."/>
            <person name="Wang H."/>
        </authorList>
    </citation>
    <scope>NUCLEOTIDE SEQUENCE [LARGE SCALE GENOMIC DNA]</scope>
    <source>
        <strain evidence="1">TB1705</strain>
        <tissue evidence="1">Leaf</tissue>
    </source>
</reference>
<organism evidence="1 2">
    <name type="scientific">Kingdonia uniflora</name>
    <dbReference type="NCBI Taxonomy" id="39325"/>
    <lineage>
        <taxon>Eukaryota</taxon>
        <taxon>Viridiplantae</taxon>
        <taxon>Streptophyta</taxon>
        <taxon>Embryophyta</taxon>
        <taxon>Tracheophyta</taxon>
        <taxon>Spermatophyta</taxon>
        <taxon>Magnoliopsida</taxon>
        <taxon>Ranunculales</taxon>
        <taxon>Circaeasteraceae</taxon>
        <taxon>Kingdonia</taxon>
    </lineage>
</organism>
<sequence>MIGQPCHLYFPCLRVKLQLFLPQRNLYLPKQKCRQILILKINSQLYLVKDGAFALY</sequence>
<dbReference type="EMBL" id="JACGCM010000811">
    <property type="protein sequence ID" value="KAF6166085.1"/>
    <property type="molecule type" value="Genomic_DNA"/>
</dbReference>
<keyword evidence="2" id="KW-1185">Reference proteome</keyword>
<comment type="caution">
    <text evidence="1">The sequence shown here is derived from an EMBL/GenBank/DDBJ whole genome shotgun (WGS) entry which is preliminary data.</text>
</comment>